<keyword evidence="12" id="KW-1185">Reference proteome</keyword>
<reference evidence="11 12" key="1">
    <citation type="submission" date="2021-03" db="EMBL/GenBank/DDBJ databases">
        <title>Microbacterium pauli sp. nov., isolated from microfiltered milk.</title>
        <authorList>
            <person name="Bellassi P."/>
            <person name="Fontana A."/>
            <person name="Callegari M.L."/>
            <person name="Lorenzo M."/>
            <person name="Cappa F."/>
        </authorList>
    </citation>
    <scope>NUCLEOTIDE SEQUENCE [LARGE SCALE GENOMIC DNA]</scope>
    <source>
        <strain evidence="11 12">DSM 18909</strain>
    </source>
</reference>
<keyword evidence="4 9" id="KW-0028">Amino-acid biosynthesis</keyword>
<comment type="cofactor">
    <cofactor evidence="1 9">
        <name>pyridoxal 5'-phosphate</name>
        <dbReference type="ChEBI" id="CHEBI:597326"/>
    </cofactor>
</comment>
<dbReference type="GO" id="GO:0004124">
    <property type="term" value="F:cysteine synthase activity"/>
    <property type="evidence" value="ECO:0007669"/>
    <property type="project" value="UniProtKB-EC"/>
</dbReference>
<dbReference type="NCBIfam" id="TIGR01136">
    <property type="entry name" value="cysKM"/>
    <property type="match status" value="1"/>
</dbReference>
<dbReference type="Gene3D" id="3.40.50.1100">
    <property type="match status" value="2"/>
</dbReference>
<evidence type="ECO:0000313" key="11">
    <source>
        <dbReference type="EMBL" id="MBT8798714.1"/>
    </source>
</evidence>
<dbReference type="EMBL" id="JAFLHG010000010">
    <property type="protein sequence ID" value="MBT8798714.1"/>
    <property type="molecule type" value="Genomic_DNA"/>
</dbReference>
<evidence type="ECO:0000256" key="8">
    <source>
        <dbReference type="ARBA" id="ARBA00047931"/>
    </source>
</evidence>
<dbReference type="InterPro" id="IPR001926">
    <property type="entry name" value="TrpB-like_PALP"/>
</dbReference>
<evidence type="ECO:0000256" key="4">
    <source>
        <dbReference type="ARBA" id="ARBA00022605"/>
    </source>
</evidence>
<dbReference type="Pfam" id="PF00291">
    <property type="entry name" value="PALP"/>
    <property type="match status" value="1"/>
</dbReference>
<keyword evidence="6 9" id="KW-0663">Pyridoxal phosphate</keyword>
<dbReference type="SUPFAM" id="SSF53686">
    <property type="entry name" value="Tryptophan synthase beta subunit-like PLP-dependent enzymes"/>
    <property type="match status" value="1"/>
</dbReference>
<keyword evidence="7 9" id="KW-0198">Cysteine biosynthesis</keyword>
<gene>
    <name evidence="11" type="primary">cysK</name>
    <name evidence="11" type="ORF">J0P97_11605</name>
</gene>
<evidence type="ECO:0000256" key="1">
    <source>
        <dbReference type="ARBA" id="ARBA00001933"/>
    </source>
</evidence>
<proteinExistence type="inferred from homology"/>
<evidence type="ECO:0000256" key="3">
    <source>
        <dbReference type="ARBA" id="ARBA00012681"/>
    </source>
</evidence>
<dbReference type="InterPro" id="IPR050214">
    <property type="entry name" value="Cys_Synth/Cystath_Beta-Synth"/>
</dbReference>
<accession>A0ABS5XX20</accession>
<dbReference type="Proteomes" id="UP000740605">
    <property type="component" value="Unassembled WGS sequence"/>
</dbReference>
<comment type="catalytic activity">
    <reaction evidence="8 9">
        <text>O-acetyl-L-serine + hydrogen sulfide = L-cysteine + acetate</text>
        <dbReference type="Rhea" id="RHEA:14829"/>
        <dbReference type="ChEBI" id="CHEBI:29919"/>
        <dbReference type="ChEBI" id="CHEBI:30089"/>
        <dbReference type="ChEBI" id="CHEBI:35235"/>
        <dbReference type="ChEBI" id="CHEBI:58340"/>
        <dbReference type="EC" id="2.5.1.47"/>
    </reaction>
</comment>
<dbReference type="InterPro" id="IPR005856">
    <property type="entry name" value="Cys_synth"/>
</dbReference>
<organism evidence="11 12">
    <name type="scientific">Microbacterium flavum</name>
    <dbReference type="NCBI Taxonomy" id="415216"/>
    <lineage>
        <taxon>Bacteria</taxon>
        <taxon>Bacillati</taxon>
        <taxon>Actinomycetota</taxon>
        <taxon>Actinomycetes</taxon>
        <taxon>Micrococcales</taxon>
        <taxon>Microbacteriaceae</taxon>
        <taxon>Microbacterium</taxon>
    </lineage>
</organism>
<keyword evidence="5 9" id="KW-0808">Transferase</keyword>
<evidence type="ECO:0000256" key="9">
    <source>
        <dbReference type="RuleBase" id="RU003985"/>
    </source>
</evidence>
<dbReference type="PROSITE" id="PS00901">
    <property type="entry name" value="CYS_SYNTHASE"/>
    <property type="match status" value="1"/>
</dbReference>
<dbReference type="NCBIfam" id="TIGR01139">
    <property type="entry name" value="cysK"/>
    <property type="match status" value="1"/>
</dbReference>
<dbReference type="InterPro" id="IPR005859">
    <property type="entry name" value="CysK"/>
</dbReference>
<evidence type="ECO:0000256" key="2">
    <source>
        <dbReference type="ARBA" id="ARBA00007103"/>
    </source>
</evidence>
<dbReference type="CDD" id="cd01561">
    <property type="entry name" value="CBS_like"/>
    <property type="match status" value="1"/>
</dbReference>
<comment type="similarity">
    <text evidence="2 9">Belongs to the cysteine synthase/cystathionine beta-synthase family.</text>
</comment>
<sequence length="316" mass="32934">MSGIHPDITSAFGNTPLVRLNRLAEGLPGTILAKLEFYNPASSVKDRLGIAIIDAAEASGELKPGGTIVEGTSGNTGIALAMVGAARGYKVILTMPASMSIERRLLLKAYGAELVLTDPPLGMKGAVAKAEEIAAETPGAILAKQFANQANVEIHRKTTAEEILRDTDGEIGYFVAGVGTGGTISGVGQVLKERVPDAKVVAVEPADSPLLTKGTAGPHKIQGIGANFIPEILDQSVIDEVIDVQLDDTLRVARELATREGILAGISSGAAVWAALQIAARPEAEGKNIVVIIPSFGERYLSTVLFENLRDEPAGL</sequence>
<comment type="caution">
    <text evidence="11">The sequence shown here is derived from an EMBL/GenBank/DDBJ whole genome shotgun (WGS) entry which is preliminary data.</text>
</comment>
<dbReference type="InterPro" id="IPR036052">
    <property type="entry name" value="TrpB-like_PALP_sf"/>
</dbReference>
<feature type="domain" description="Tryptophan synthase beta chain-like PALP" evidence="10">
    <location>
        <begin position="8"/>
        <end position="294"/>
    </location>
</feature>
<evidence type="ECO:0000256" key="6">
    <source>
        <dbReference type="ARBA" id="ARBA00022898"/>
    </source>
</evidence>
<dbReference type="InterPro" id="IPR001216">
    <property type="entry name" value="P-phosphate_BS"/>
</dbReference>
<name>A0ABS5XX20_9MICO</name>
<evidence type="ECO:0000256" key="7">
    <source>
        <dbReference type="ARBA" id="ARBA00023192"/>
    </source>
</evidence>
<protein>
    <recommendedName>
        <fullName evidence="3 9">Cysteine synthase</fullName>
        <ecNumber evidence="3 9">2.5.1.47</ecNumber>
    </recommendedName>
</protein>
<dbReference type="PANTHER" id="PTHR10314">
    <property type="entry name" value="CYSTATHIONINE BETA-SYNTHASE"/>
    <property type="match status" value="1"/>
</dbReference>
<dbReference type="EC" id="2.5.1.47" evidence="3 9"/>
<evidence type="ECO:0000259" key="10">
    <source>
        <dbReference type="Pfam" id="PF00291"/>
    </source>
</evidence>
<dbReference type="RefSeq" id="WP_215487942.1">
    <property type="nucleotide sequence ID" value="NZ_BAAAPJ010000008.1"/>
</dbReference>
<evidence type="ECO:0000313" key="12">
    <source>
        <dbReference type="Proteomes" id="UP000740605"/>
    </source>
</evidence>
<evidence type="ECO:0000256" key="5">
    <source>
        <dbReference type="ARBA" id="ARBA00022679"/>
    </source>
</evidence>